<accession>A0AAV7VGJ2</accession>
<evidence type="ECO:0000313" key="3">
    <source>
        <dbReference type="Proteomes" id="UP001066276"/>
    </source>
</evidence>
<keyword evidence="3" id="KW-1185">Reference proteome</keyword>
<evidence type="ECO:0000313" key="2">
    <source>
        <dbReference type="EMBL" id="KAJ1199872.1"/>
    </source>
</evidence>
<comment type="caution">
    <text evidence="2">The sequence shown here is derived from an EMBL/GenBank/DDBJ whole genome shotgun (WGS) entry which is preliminary data.</text>
</comment>
<evidence type="ECO:0000256" key="1">
    <source>
        <dbReference type="SAM" id="MobiDB-lite"/>
    </source>
</evidence>
<sequence length="182" mass="20432">MHNGPAFRPSLLRPRNGMDKDLPGSPLLGDIMQAITFTRESIDTKIDSLVVDPGLLREDQRRLAERVPATELMLAALSPGLTVEEVRITKMEKQTENPDPAADAEMRKDTGREPWRPLRRKHKWGEAEPWRRWPHLAWGWQPALDLHDEGNRRIDSEVETAGSAGTSLELTAVTPGTSDCII</sequence>
<protein>
    <submittedName>
        <fullName evidence="2">Uncharacterized protein</fullName>
    </submittedName>
</protein>
<dbReference type="AlphaFoldDB" id="A0AAV7VGJ2"/>
<gene>
    <name evidence="2" type="ORF">NDU88_003704</name>
</gene>
<organism evidence="2 3">
    <name type="scientific">Pleurodeles waltl</name>
    <name type="common">Iberian ribbed newt</name>
    <dbReference type="NCBI Taxonomy" id="8319"/>
    <lineage>
        <taxon>Eukaryota</taxon>
        <taxon>Metazoa</taxon>
        <taxon>Chordata</taxon>
        <taxon>Craniata</taxon>
        <taxon>Vertebrata</taxon>
        <taxon>Euteleostomi</taxon>
        <taxon>Amphibia</taxon>
        <taxon>Batrachia</taxon>
        <taxon>Caudata</taxon>
        <taxon>Salamandroidea</taxon>
        <taxon>Salamandridae</taxon>
        <taxon>Pleurodelinae</taxon>
        <taxon>Pleurodeles</taxon>
    </lineage>
</organism>
<dbReference type="Proteomes" id="UP001066276">
    <property type="component" value="Chromosome 2_1"/>
</dbReference>
<feature type="region of interest" description="Disordered" evidence="1">
    <location>
        <begin position="1"/>
        <end position="23"/>
    </location>
</feature>
<reference evidence="2" key="1">
    <citation type="journal article" date="2022" name="bioRxiv">
        <title>Sequencing and chromosome-scale assembly of the giantPleurodeles waltlgenome.</title>
        <authorList>
            <person name="Brown T."/>
            <person name="Elewa A."/>
            <person name="Iarovenko S."/>
            <person name="Subramanian E."/>
            <person name="Araus A.J."/>
            <person name="Petzold A."/>
            <person name="Susuki M."/>
            <person name="Suzuki K.-i.T."/>
            <person name="Hayashi T."/>
            <person name="Toyoda A."/>
            <person name="Oliveira C."/>
            <person name="Osipova E."/>
            <person name="Leigh N.D."/>
            <person name="Simon A."/>
            <person name="Yun M.H."/>
        </authorList>
    </citation>
    <scope>NUCLEOTIDE SEQUENCE</scope>
    <source>
        <strain evidence="2">20211129_DDA</strain>
        <tissue evidence="2">Liver</tissue>
    </source>
</reference>
<name>A0AAV7VGJ2_PLEWA</name>
<proteinExistence type="predicted"/>
<dbReference type="EMBL" id="JANPWB010000003">
    <property type="protein sequence ID" value="KAJ1199872.1"/>
    <property type="molecule type" value="Genomic_DNA"/>
</dbReference>